<comment type="caution">
    <text evidence="1">The sequence shown here is derived from an EMBL/GenBank/DDBJ whole genome shotgun (WGS) entry which is preliminary data.</text>
</comment>
<reference evidence="1" key="1">
    <citation type="journal article" date="2020" name="G3 (Bethesda)">
        <title>High-Quality Assemblies for Three Invasive Social Wasps from the &lt;i&gt;Vespula&lt;/i&gt; Genus.</title>
        <authorList>
            <person name="Harrop T.W.R."/>
            <person name="Guhlin J."/>
            <person name="McLaughlin G.M."/>
            <person name="Permina E."/>
            <person name="Stockwell P."/>
            <person name="Gilligan J."/>
            <person name="Le Lec M.F."/>
            <person name="Gruber M.A.M."/>
            <person name="Quinn O."/>
            <person name="Lovegrove M."/>
            <person name="Duncan E.J."/>
            <person name="Remnant E.J."/>
            <person name="Van Eeckhoven J."/>
            <person name="Graham B."/>
            <person name="Knapp R.A."/>
            <person name="Langford K.W."/>
            <person name="Kronenberg Z."/>
            <person name="Press M.O."/>
            <person name="Eacker S.M."/>
            <person name="Wilson-Rankin E.E."/>
            <person name="Purcell J."/>
            <person name="Lester P.J."/>
            <person name="Dearden P.K."/>
        </authorList>
    </citation>
    <scope>NUCLEOTIDE SEQUENCE</scope>
    <source>
        <strain evidence="1">Volc-1</strain>
    </source>
</reference>
<gene>
    <name evidence="1" type="ORF">H0235_000929</name>
</gene>
<sequence length="91" mass="10466">MIKTTVKKECRYLDCLLECSSLWWSGFRAEVVLVSTSWSIWSDTKVQVDGGMVQYSVCRETSSQENKEDLHPSVRTPPELCNSSFQEFTHV</sequence>
<proteinExistence type="predicted"/>
<evidence type="ECO:0000313" key="2">
    <source>
        <dbReference type="Proteomes" id="UP000600918"/>
    </source>
</evidence>
<accession>A0A834PEV6</accession>
<protein>
    <submittedName>
        <fullName evidence="1">Uncharacterized protein</fullName>
    </submittedName>
</protein>
<evidence type="ECO:0000313" key="1">
    <source>
        <dbReference type="EMBL" id="KAF7438538.1"/>
    </source>
</evidence>
<name>A0A834PEV6_VESPE</name>
<dbReference type="AlphaFoldDB" id="A0A834PEV6"/>
<dbReference type="Proteomes" id="UP000600918">
    <property type="component" value="Unassembled WGS sequence"/>
</dbReference>
<keyword evidence="2" id="KW-1185">Reference proteome</keyword>
<organism evidence="1 2">
    <name type="scientific">Vespula pensylvanica</name>
    <name type="common">Western yellow jacket</name>
    <name type="synonym">Wasp</name>
    <dbReference type="NCBI Taxonomy" id="30213"/>
    <lineage>
        <taxon>Eukaryota</taxon>
        <taxon>Metazoa</taxon>
        <taxon>Ecdysozoa</taxon>
        <taxon>Arthropoda</taxon>
        <taxon>Hexapoda</taxon>
        <taxon>Insecta</taxon>
        <taxon>Pterygota</taxon>
        <taxon>Neoptera</taxon>
        <taxon>Endopterygota</taxon>
        <taxon>Hymenoptera</taxon>
        <taxon>Apocrita</taxon>
        <taxon>Aculeata</taxon>
        <taxon>Vespoidea</taxon>
        <taxon>Vespidae</taxon>
        <taxon>Vespinae</taxon>
        <taxon>Vespula</taxon>
    </lineage>
</organism>
<dbReference type="EMBL" id="JACSDY010000001">
    <property type="protein sequence ID" value="KAF7438538.1"/>
    <property type="molecule type" value="Genomic_DNA"/>
</dbReference>